<feature type="transmembrane region" description="Helical" evidence="2">
    <location>
        <begin position="39"/>
        <end position="59"/>
    </location>
</feature>
<feature type="transmembrane region" description="Helical" evidence="2">
    <location>
        <begin position="71"/>
        <end position="90"/>
    </location>
</feature>
<keyword evidence="4" id="KW-1185">Reference proteome</keyword>
<evidence type="ECO:0000313" key="4">
    <source>
        <dbReference type="Proteomes" id="UP000703269"/>
    </source>
</evidence>
<evidence type="ECO:0000313" key="3">
    <source>
        <dbReference type="EMBL" id="GJE92697.1"/>
    </source>
</evidence>
<feature type="transmembrane region" description="Helical" evidence="2">
    <location>
        <begin position="286"/>
        <end position="305"/>
    </location>
</feature>
<name>A0A9P3LG45_9APHY</name>
<gene>
    <name evidence="3" type="ORF">PsYK624_088530</name>
</gene>
<keyword evidence="2" id="KW-0812">Transmembrane</keyword>
<dbReference type="Proteomes" id="UP000703269">
    <property type="component" value="Unassembled WGS sequence"/>
</dbReference>
<comment type="caution">
    <text evidence="3">The sequence shown here is derived from an EMBL/GenBank/DDBJ whole genome shotgun (WGS) entry which is preliminary data.</text>
</comment>
<protein>
    <submittedName>
        <fullName evidence="3">Uncharacterized protein</fullName>
    </submittedName>
</protein>
<proteinExistence type="predicted"/>
<dbReference type="OrthoDB" id="2548432at2759"/>
<organism evidence="3 4">
    <name type="scientific">Phanerochaete sordida</name>
    <dbReference type="NCBI Taxonomy" id="48140"/>
    <lineage>
        <taxon>Eukaryota</taxon>
        <taxon>Fungi</taxon>
        <taxon>Dikarya</taxon>
        <taxon>Basidiomycota</taxon>
        <taxon>Agaricomycotina</taxon>
        <taxon>Agaricomycetes</taxon>
        <taxon>Polyporales</taxon>
        <taxon>Phanerochaetaceae</taxon>
        <taxon>Phanerochaete</taxon>
    </lineage>
</organism>
<keyword evidence="2" id="KW-1133">Transmembrane helix</keyword>
<feature type="transmembrane region" description="Helical" evidence="2">
    <location>
        <begin position="246"/>
        <end position="266"/>
    </location>
</feature>
<dbReference type="EMBL" id="BPQB01000028">
    <property type="protein sequence ID" value="GJE92697.1"/>
    <property type="molecule type" value="Genomic_DNA"/>
</dbReference>
<feature type="region of interest" description="Disordered" evidence="1">
    <location>
        <begin position="321"/>
        <end position="340"/>
    </location>
</feature>
<feature type="compositionally biased region" description="Polar residues" evidence="1">
    <location>
        <begin position="321"/>
        <end position="335"/>
    </location>
</feature>
<keyword evidence="2" id="KW-0472">Membrane</keyword>
<feature type="transmembrane region" description="Helical" evidence="2">
    <location>
        <begin position="110"/>
        <end position="132"/>
    </location>
</feature>
<feature type="transmembrane region" description="Helical" evidence="2">
    <location>
        <begin position="144"/>
        <end position="166"/>
    </location>
</feature>
<evidence type="ECO:0000256" key="1">
    <source>
        <dbReference type="SAM" id="MobiDB-lite"/>
    </source>
</evidence>
<accession>A0A9P3LG45</accession>
<reference evidence="3 4" key="1">
    <citation type="submission" date="2021-08" db="EMBL/GenBank/DDBJ databases">
        <title>Draft Genome Sequence of Phanerochaete sordida strain YK-624.</title>
        <authorList>
            <person name="Mori T."/>
            <person name="Dohra H."/>
            <person name="Suzuki T."/>
            <person name="Kawagishi H."/>
            <person name="Hirai H."/>
        </authorList>
    </citation>
    <scope>NUCLEOTIDE SEQUENCE [LARGE SCALE GENOMIC DNA]</scope>
    <source>
        <strain evidence="3 4">YK-624</strain>
    </source>
</reference>
<evidence type="ECO:0000256" key="2">
    <source>
        <dbReference type="SAM" id="Phobius"/>
    </source>
</evidence>
<sequence>MELTHYVTLAAAADPEAVPPEVEAIIEAFATAIRTPMTFVIITMVFGSMLVPILVTLLWISTSTDRGQPIFILNVASILVGIGIATWSSYDSLYSILNPAMQVNKTANGVFAVVALLSPWIAELVLAYRLVAVFPPRRTPLWKLAAVFAYPVTIKCVRLGCMIAFWRVCFRETAHAANALVAAESLDWGKYPYSRAELFLQIFDNAYLSTVFIWKLNRSGQLFGQKHIQRVSLGAGVSFATRLKTLFWIAIGNFVIPVIFNIAIVIDIFVDPNYVLHASSLLLTDYYVSIIGVVFATVWSVSMSAEKPEPTVPIVRFQKTSKPSSTGLSNASRVGSSCDGEDPYGKARQWHSTEGVDSTDGAIPLEVFV</sequence>
<dbReference type="AlphaFoldDB" id="A0A9P3LG45"/>